<dbReference type="PROSITE" id="PS00717">
    <property type="entry name" value="SIGMA54_1"/>
    <property type="match status" value="1"/>
</dbReference>
<dbReference type="NCBIfam" id="NF004596">
    <property type="entry name" value="PRK05932.1-3"/>
    <property type="match status" value="1"/>
</dbReference>
<dbReference type="EMBL" id="AGWY01000012">
    <property type="protein sequence ID" value="EKS33831.1"/>
    <property type="molecule type" value="Genomic_DNA"/>
</dbReference>
<dbReference type="HOGENOM" id="CLU_020569_0_0_5"/>
<keyword evidence="3 9" id="KW-0808">Transferase</keyword>
<dbReference type="GO" id="GO:0000428">
    <property type="term" value="C:DNA-directed RNA polymerase complex"/>
    <property type="evidence" value="ECO:0007669"/>
    <property type="project" value="UniProtKB-KW"/>
</dbReference>
<evidence type="ECO:0000256" key="7">
    <source>
        <dbReference type="ARBA" id="ARBA00023125"/>
    </source>
</evidence>
<evidence type="ECO:0000256" key="3">
    <source>
        <dbReference type="ARBA" id="ARBA00022679"/>
    </source>
</evidence>
<evidence type="ECO:0000256" key="6">
    <source>
        <dbReference type="ARBA" id="ARBA00023082"/>
    </source>
</evidence>
<keyword evidence="2 9" id="KW-0240">DNA-directed RNA polymerase</keyword>
<comment type="caution">
    <text evidence="13">The sequence shown here is derived from an EMBL/GenBank/DDBJ whole genome shotgun (WGS) entry which is preliminary data.</text>
</comment>
<evidence type="ECO:0000256" key="8">
    <source>
        <dbReference type="ARBA" id="ARBA00023163"/>
    </source>
</evidence>
<sequence length="543" mass="59555">MALTQRLEFRQTQSLVMTPQLMQAIKLLQLSNLDLVAFVEDELERNPLLERANQDGAPDHGEPPAAQSDGDGDFSDGADFSPGGDGERAGDAFEPGAEEWMSPDLGSRTEIEQTLDTGMENVFPEEPSDAAARNAQDAAPTAYTEWGGGASNDDDYNLEAFVAAEMTLGDHLAEQLAVAFADPARRMIGQYLIDLVDEAGYLPADLGDAHEKLGTSREDVEAVLAVLQKFDPPGVCARNLSECLAIQLRERDRYDPAMQALVENLDLLAKRDIASLRKICSVDDEDIADMIGEIRHLDPKPGLKFGSAKAQSVVPDVYVRPGPDGGWHVELNSDTLPKVLVNQTYYSQLSKTIRKDGDKSYFTDCLQNATWLVRALDQRARTILKVATEIVRQQDGFFTQGVAHLRPLNLKAVADAIQMHESTVSRVTANKYMATNRGTFELKYFFTASIASADGGDAHSAEAVRHRIKQLIDAESPTAILSDDTIVERLRGDGIDIARRTVAKYREAMRIPSSVQRRRDKQSMLGTALTSTSPDRSRDTATA</sequence>
<dbReference type="Pfam" id="PF00309">
    <property type="entry name" value="Sigma54_AID"/>
    <property type="match status" value="1"/>
</dbReference>
<dbReference type="Gene3D" id="1.10.10.60">
    <property type="entry name" value="Homeodomain-like"/>
    <property type="match status" value="1"/>
</dbReference>
<proteinExistence type="inferred from homology"/>
<dbReference type="GO" id="GO:0006352">
    <property type="term" value="P:DNA-templated transcription initiation"/>
    <property type="evidence" value="ECO:0007669"/>
    <property type="project" value="InterPro"/>
</dbReference>
<dbReference type="NCBIfam" id="NF009118">
    <property type="entry name" value="PRK12469.1"/>
    <property type="match status" value="1"/>
</dbReference>
<protein>
    <recommendedName>
        <fullName evidence="9">RNA polymerase sigma-54 factor</fullName>
    </recommendedName>
</protein>
<evidence type="ECO:0000256" key="4">
    <source>
        <dbReference type="ARBA" id="ARBA00022695"/>
    </source>
</evidence>
<feature type="domain" description="RNA polymerase sigma factor 54 core-binding" evidence="12">
    <location>
        <begin position="158"/>
        <end position="345"/>
    </location>
</feature>
<accession>K8NXE1</accession>
<dbReference type="InterPro" id="IPR007046">
    <property type="entry name" value="RNA_pol_sigma_54_core-bd"/>
</dbReference>
<dbReference type="GO" id="GO:0016779">
    <property type="term" value="F:nucleotidyltransferase activity"/>
    <property type="evidence" value="ECO:0007669"/>
    <property type="project" value="UniProtKB-KW"/>
</dbReference>
<dbReference type="InterPro" id="IPR038709">
    <property type="entry name" value="RpoN_core-bd_sf"/>
</dbReference>
<dbReference type="PROSITE" id="PS00718">
    <property type="entry name" value="SIGMA54_2"/>
    <property type="match status" value="1"/>
</dbReference>
<dbReference type="InterPro" id="IPR007634">
    <property type="entry name" value="RNA_pol_sigma_54_DNA-bd"/>
</dbReference>
<dbReference type="PRINTS" id="PR00045">
    <property type="entry name" value="SIGMA54FCT"/>
</dbReference>
<keyword evidence="5 9" id="KW-0805">Transcription regulation</keyword>
<keyword evidence="7 9" id="KW-0238">DNA-binding</keyword>
<dbReference type="Pfam" id="PF04963">
    <property type="entry name" value="Sigma54_CBD"/>
    <property type="match status" value="1"/>
</dbReference>
<dbReference type="InterPro" id="IPR000394">
    <property type="entry name" value="RNA_pol_sigma_54"/>
</dbReference>
<dbReference type="GO" id="GO:0001216">
    <property type="term" value="F:DNA-binding transcription activator activity"/>
    <property type="evidence" value="ECO:0007669"/>
    <property type="project" value="InterPro"/>
</dbReference>
<dbReference type="Pfam" id="PF04552">
    <property type="entry name" value="Sigma54_DBD"/>
    <property type="match status" value="1"/>
</dbReference>
<dbReference type="OrthoDB" id="9814402at2"/>
<dbReference type="RefSeq" id="WP_002713821.1">
    <property type="nucleotide sequence ID" value="NZ_KB375281.1"/>
</dbReference>
<gene>
    <name evidence="13" type="ORF">HMPREF9696_02951</name>
</gene>
<dbReference type="GO" id="GO:0016987">
    <property type="term" value="F:sigma factor activity"/>
    <property type="evidence" value="ECO:0007669"/>
    <property type="project" value="UniProtKB-KW"/>
</dbReference>
<evidence type="ECO:0000313" key="13">
    <source>
        <dbReference type="EMBL" id="EKS33831.1"/>
    </source>
</evidence>
<name>K8NXE1_9BRAD</name>
<feature type="domain" description="RNA polymerase sigma factor 54 DNA-binding" evidence="11">
    <location>
        <begin position="360"/>
        <end position="519"/>
    </location>
</feature>
<feature type="region of interest" description="Disordered" evidence="10">
    <location>
        <begin position="51"/>
        <end position="105"/>
    </location>
</feature>
<dbReference type="Gene3D" id="1.10.10.1330">
    <property type="entry name" value="RNA polymerase sigma-54 factor, core-binding domain"/>
    <property type="match status" value="1"/>
</dbReference>
<dbReference type="PANTHER" id="PTHR32248">
    <property type="entry name" value="RNA POLYMERASE SIGMA-54 FACTOR"/>
    <property type="match status" value="1"/>
</dbReference>
<dbReference type="NCBIfam" id="TIGR02395">
    <property type="entry name" value="rpoN_sigma"/>
    <property type="match status" value="1"/>
</dbReference>
<comment type="similarity">
    <text evidence="1 9">Belongs to the sigma-54 factor family.</text>
</comment>
<evidence type="ECO:0000313" key="14">
    <source>
        <dbReference type="Proteomes" id="UP000001095"/>
    </source>
</evidence>
<keyword evidence="14" id="KW-1185">Reference proteome</keyword>
<dbReference type="PIRSF" id="PIRSF000774">
    <property type="entry name" value="RpoN"/>
    <property type="match status" value="1"/>
</dbReference>
<dbReference type="GO" id="GO:0003677">
    <property type="term" value="F:DNA binding"/>
    <property type="evidence" value="ECO:0007669"/>
    <property type="project" value="UniProtKB-KW"/>
</dbReference>
<evidence type="ECO:0000259" key="11">
    <source>
        <dbReference type="Pfam" id="PF04552"/>
    </source>
</evidence>
<comment type="function">
    <text evidence="9">Sigma factors are initiation factors that promote the attachment of RNA polymerase to specific initiation sites and are then released.</text>
</comment>
<dbReference type="Proteomes" id="UP000001095">
    <property type="component" value="Unassembled WGS sequence"/>
</dbReference>
<feature type="region of interest" description="Disordered" evidence="10">
    <location>
        <begin position="513"/>
        <end position="543"/>
    </location>
</feature>
<reference evidence="13 14" key="1">
    <citation type="submission" date="2012-04" db="EMBL/GenBank/DDBJ databases">
        <title>The Genome Sequence of Afipia clevelandensis ATCC 49720.</title>
        <authorList>
            <consortium name="The Broad Institute Genome Sequencing Platform"/>
            <person name="Earl A."/>
            <person name="Ward D."/>
            <person name="Feldgarden M."/>
            <person name="Gevers D."/>
            <person name="Huys G."/>
            <person name="Walker B."/>
            <person name="Young S.K."/>
            <person name="Zeng Q."/>
            <person name="Gargeya S."/>
            <person name="Fitzgerald M."/>
            <person name="Haas B."/>
            <person name="Abouelleil A."/>
            <person name="Alvarado L."/>
            <person name="Arachchi H.M."/>
            <person name="Berlin A."/>
            <person name="Chapman S.B."/>
            <person name="Goldberg J."/>
            <person name="Griggs A."/>
            <person name="Gujja S."/>
            <person name="Hansen M."/>
            <person name="Howarth C."/>
            <person name="Imamovic A."/>
            <person name="Larimer J."/>
            <person name="McCowen C."/>
            <person name="Montmayeur A."/>
            <person name="Murphy C."/>
            <person name="Neiman D."/>
            <person name="Pearson M."/>
            <person name="Priest M."/>
            <person name="Roberts A."/>
            <person name="Saif S."/>
            <person name="Shea T."/>
            <person name="Sisk P."/>
            <person name="Sykes S."/>
            <person name="Wortman J."/>
            <person name="Nusbaum C."/>
            <person name="Birren B."/>
        </authorList>
    </citation>
    <scope>NUCLEOTIDE SEQUENCE [LARGE SCALE GENOMIC DNA]</scope>
    <source>
        <strain evidence="13 14">ATCC 49720</strain>
    </source>
</reference>
<dbReference type="PANTHER" id="PTHR32248:SF4">
    <property type="entry name" value="RNA POLYMERASE SIGMA-54 FACTOR"/>
    <property type="match status" value="1"/>
</dbReference>
<evidence type="ECO:0000259" key="12">
    <source>
        <dbReference type="Pfam" id="PF04963"/>
    </source>
</evidence>
<keyword evidence="4 9" id="KW-0548">Nucleotidyltransferase</keyword>
<dbReference type="AlphaFoldDB" id="K8NXE1"/>
<evidence type="ECO:0000256" key="2">
    <source>
        <dbReference type="ARBA" id="ARBA00022478"/>
    </source>
</evidence>
<evidence type="ECO:0000256" key="5">
    <source>
        <dbReference type="ARBA" id="ARBA00023015"/>
    </source>
</evidence>
<organism evidence="13 14">
    <name type="scientific">Afipia clevelandensis ATCC 49720</name>
    <dbReference type="NCBI Taxonomy" id="883079"/>
    <lineage>
        <taxon>Bacteria</taxon>
        <taxon>Pseudomonadati</taxon>
        <taxon>Pseudomonadota</taxon>
        <taxon>Alphaproteobacteria</taxon>
        <taxon>Hyphomicrobiales</taxon>
        <taxon>Nitrobacteraceae</taxon>
        <taxon>Afipia</taxon>
    </lineage>
</organism>
<dbReference type="PATRIC" id="fig|883079.3.peg.3013"/>
<evidence type="ECO:0000256" key="9">
    <source>
        <dbReference type="PIRNR" id="PIRNR000774"/>
    </source>
</evidence>
<evidence type="ECO:0000256" key="1">
    <source>
        <dbReference type="ARBA" id="ARBA00008798"/>
    </source>
</evidence>
<feature type="compositionally biased region" description="Polar residues" evidence="10">
    <location>
        <begin position="524"/>
        <end position="534"/>
    </location>
</feature>
<dbReference type="PROSITE" id="PS50044">
    <property type="entry name" value="SIGMA54_3"/>
    <property type="match status" value="1"/>
</dbReference>
<keyword evidence="8 9" id="KW-0804">Transcription</keyword>
<keyword evidence="6 9" id="KW-0731">Sigma factor</keyword>
<evidence type="ECO:0000256" key="10">
    <source>
        <dbReference type="SAM" id="MobiDB-lite"/>
    </source>
</evidence>